<organism evidence="3">
    <name type="scientific">Strongyloides ratti</name>
    <name type="common">Parasitic roundworm</name>
    <dbReference type="NCBI Taxonomy" id="34506"/>
    <lineage>
        <taxon>Eukaryota</taxon>
        <taxon>Metazoa</taxon>
        <taxon>Ecdysozoa</taxon>
        <taxon>Nematoda</taxon>
        <taxon>Chromadorea</taxon>
        <taxon>Rhabditida</taxon>
        <taxon>Tylenchina</taxon>
        <taxon>Panagrolaimomorpha</taxon>
        <taxon>Strongyloidoidea</taxon>
        <taxon>Strongyloididae</taxon>
        <taxon>Strongyloides</taxon>
    </lineage>
</organism>
<feature type="signal peptide" evidence="1">
    <location>
        <begin position="1"/>
        <end position="19"/>
    </location>
</feature>
<reference evidence="3 4" key="1">
    <citation type="submission" date="2014-09" db="EMBL/GenBank/DDBJ databases">
        <authorList>
            <person name="Martin A.A."/>
        </authorList>
    </citation>
    <scope>NUCLEOTIDE SEQUENCE</scope>
    <source>
        <strain evidence="4">ED321</strain>
        <strain evidence="3">ED321 Heterogonic</strain>
    </source>
</reference>
<dbReference type="InterPro" id="IPR035940">
    <property type="entry name" value="CAP_sf"/>
</dbReference>
<evidence type="ECO:0000256" key="1">
    <source>
        <dbReference type="SAM" id="SignalP"/>
    </source>
</evidence>
<dbReference type="WBParaSite" id="SRAE_2000125200.1">
    <property type="protein sequence ID" value="SRAE_2000125200.1"/>
    <property type="gene ID" value="WBGene00261454"/>
</dbReference>
<dbReference type="InterPro" id="IPR055805">
    <property type="entry name" value="DUF7381"/>
</dbReference>
<evidence type="ECO:0000313" key="5">
    <source>
        <dbReference type="WBParaSite" id="SRAE_2000125200.1"/>
    </source>
</evidence>
<sequence>MNLMIISIVLIYFILQSYENVFFSVPFTEHFYSLSRIYVYRGKFFMNLKNLIRKVSLDFPEVPYKNILLKRKLIFFGERVNNTRRDHRYLQVQINGKSKYITLPSNNVVIEFVPYHGRKYFFCNRSPFNTYKEAKIYCELLEKYDSLRTQNKHLGVYSLASKIWRDVWRNCYYKCFSQNHFEELKKRLFIELGMLRTILHHSPIKYNKALEIIAQNHALRNAKKKKLFVYDDEKSKVHEVATFASPPLASVQMNKWYNEYIEEKTDFNKINKKESRQFYLLFSRRIKSVGIGAYLYRKKLTIVLTFI</sequence>
<reference evidence="5" key="2">
    <citation type="submission" date="2020-12" db="UniProtKB">
        <authorList>
            <consortium name="WormBaseParasite"/>
        </authorList>
    </citation>
    <scope>IDENTIFICATION</scope>
</reference>
<feature type="domain" description="DUF7381" evidence="2">
    <location>
        <begin position="20"/>
        <end position="139"/>
    </location>
</feature>
<accession>A0A090MY53</accession>
<dbReference type="RefSeq" id="XP_024505784.1">
    <property type="nucleotide sequence ID" value="XM_024652181.1"/>
</dbReference>
<dbReference type="SUPFAM" id="SSF55797">
    <property type="entry name" value="PR-1-like"/>
    <property type="match status" value="1"/>
</dbReference>
<proteinExistence type="predicted"/>
<evidence type="ECO:0000259" key="2">
    <source>
        <dbReference type="Pfam" id="PF24100"/>
    </source>
</evidence>
<dbReference type="CTD" id="36378948"/>
<dbReference type="Proteomes" id="UP000035682">
    <property type="component" value="Unplaced"/>
</dbReference>
<dbReference type="EMBL" id="LN609529">
    <property type="protein sequence ID" value="CEF66584.2"/>
    <property type="molecule type" value="Genomic_DNA"/>
</dbReference>
<evidence type="ECO:0000313" key="6">
    <source>
        <dbReference type="WormBase" id="SRAE_2000125200"/>
    </source>
</evidence>
<keyword evidence="1" id="KW-0732">Signal</keyword>
<name>A0A090MY53_STRRB</name>
<evidence type="ECO:0000313" key="4">
    <source>
        <dbReference type="Proteomes" id="UP000035682"/>
    </source>
</evidence>
<protein>
    <submittedName>
        <fullName evidence="3 5">CAP domain-containing protein</fullName>
    </submittedName>
</protein>
<gene>
    <name evidence="3 5 6" type="ORF">SRAE_2000125200</name>
</gene>
<dbReference type="WormBase" id="SRAE_2000125200">
    <property type="protein sequence ID" value="SRP09182"/>
    <property type="gene ID" value="WBGene00261454"/>
</dbReference>
<keyword evidence="4" id="KW-1185">Reference proteome</keyword>
<feature type="chain" id="PRO_5015031342" evidence="1">
    <location>
        <begin position="20"/>
        <end position="307"/>
    </location>
</feature>
<dbReference type="AlphaFoldDB" id="A0A090MY53"/>
<dbReference type="Pfam" id="PF24100">
    <property type="entry name" value="DUF7381"/>
    <property type="match status" value="1"/>
</dbReference>
<evidence type="ECO:0000313" key="3">
    <source>
        <dbReference type="EMBL" id="CEF66584.2"/>
    </source>
</evidence>
<dbReference type="GeneID" id="36378948"/>